<dbReference type="InterPro" id="IPR024732">
    <property type="entry name" value="NAGLU_C"/>
</dbReference>
<evidence type="ECO:0000313" key="6">
    <source>
        <dbReference type="Proteomes" id="UP000602057"/>
    </source>
</evidence>
<reference evidence="5" key="1">
    <citation type="journal article" date="2013" name="Int. J. Syst. Evol. Microbiol.">
        <title>Aestuariibaculum suncheonense gen. nov., sp. nov., a marine bacterium of the family Flavobacteriaceae isolated from a tidal flat and emended descriptions of the genera Gaetbulibacter and Tamlana.</title>
        <authorList>
            <person name="Jeong S.H."/>
            <person name="Park M.S."/>
            <person name="Jin H.M."/>
            <person name="Lee K."/>
            <person name="Park W."/>
            <person name="Jeon C.O."/>
        </authorList>
    </citation>
    <scope>NUCLEOTIDE SEQUENCE</scope>
    <source>
        <strain evidence="5">SC17</strain>
    </source>
</reference>
<name>A0A8J6QF19_9FLAO</name>
<organism evidence="5 6">
    <name type="scientific">Aestuariibaculum suncheonense</name>
    <dbReference type="NCBI Taxonomy" id="1028745"/>
    <lineage>
        <taxon>Bacteria</taxon>
        <taxon>Pseudomonadati</taxon>
        <taxon>Bacteroidota</taxon>
        <taxon>Flavobacteriia</taxon>
        <taxon>Flavobacteriales</taxon>
        <taxon>Flavobacteriaceae</taxon>
    </lineage>
</organism>
<feature type="domain" description="Alpha-N-acetylglucosaminidase C-terminal" evidence="4">
    <location>
        <begin position="466"/>
        <end position="725"/>
    </location>
</feature>
<feature type="domain" description="Alpha-N-acetylglucosaminidase N-terminal" evidence="3">
    <location>
        <begin position="35"/>
        <end position="111"/>
    </location>
</feature>
<dbReference type="GO" id="GO:0016787">
    <property type="term" value="F:hydrolase activity"/>
    <property type="evidence" value="ECO:0007669"/>
    <property type="project" value="UniProtKB-KW"/>
</dbReference>
<dbReference type="InterPro" id="IPR007781">
    <property type="entry name" value="NAGLU"/>
</dbReference>
<evidence type="ECO:0000259" key="2">
    <source>
        <dbReference type="Pfam" id="PF05089"/>
    </source>
</evidence>
<dbReference type="Pfam" id="PF12971">
    <property type="entry name" value="NAGLU_N"/>
    <property type="match status" value="1"/>
</dbReference>
<dbReference type="AlphaFoldDB" id="A0A8J6QF19"/>
<comment type="caution">
    <text evidence="5">The sequence shown here is derived from an EMBL/GenBank/DDBJ whole genome shotgun (WGS) entry which is preliminary data.</text>
</comment>
<dbReference type="Gene3D" id="3.20.20.80">
    <property type="entry name" value="Glycosidases"/>
    <property type="match status" value="1"/>
</dbReference>
<reference evidence="5" key="2">
    <citation type="submission" date="2020-09" db="EMBL/GenBank/DDBJ databases">
        <authorList>
            <person name="Wu Z."/>
        </authorList>
    </citation>
    <scope>NUCLEOTIDE SEQUENCE</scope>
    <source>
        <strain evidence="5">SC17</strain>
    </source>
</reference>
<evidence type="ECO:0000256" key="1">
    <source>
        <dbReference type="ARBA" id="ARBA00022801"/>
    </source>
</evidence>
<dbReference type="GO" id="GO:0005975">
    <property type="term" value="P:carbohydrate metabolic process"/>
    <property type="evidence" value="ECO:0007669"/>
    <property type="project" value="UniProtKB-ARBA"/>
</dbReference>
<dbReference type="PROSITE" id="PS51257">
    <property type="entry name" value="PROKAR_LIPOPROTEIN"/>
    <property type="match status" value="1"/>
</dbReference>
<dbReference type="Gene3D" id="3.30.379.10">
    <property type="entry name" value="Chitobiase/beta-hexosaminidase domain 2-like"/>
    <property type="match status" value="1"/>
</dbReference>
<keyword evidence="1" id="KW-0378">Hydrolase</keyword>
<dbReference type="Proteomes" id="UP000602057">
    <property type="component" value="Unassembled WGS sequence"/>
</dbReference>
<dbReference type="PANTHER" id="PTHR12872:SF1">
    <property type="entry name" value="ALPHA-N-ACETYLGLUCOSAMINIDASE"/>
    <property type="match status" value="1"/>
</dbReference>
<gene>
    <name evidence="5" type="ORF">ICJ84_06500</name>
</gene>
<dbReference type="PANTHER" id="PTHR12872">
    <property type="entry name" value="ALPHA-N-ACETYLGLUCOSAMINIDASE"/>
    <property type="match status" value="1"/>
</dbReference>
<dbReference type="InterPro" id="IPR024240">
    <property type="entry name" value="NAGLU_N"/>
</dbReference>
<dbReference type="Gene3D" id="1.20.120.670">
    <property type="entry name" value="N-acetyl-b-d-glucoasminidase"/>
    <property type="match status" value="1"/>
</dbReference>
<proteinExistence type="predicted"/>
<dbReference type="Pfam" id="PF12972">
    <property type="entry name" value="NAGLU_C"/>
    <property type="match status" value="1"/>
</dbReference>
<evidence type="ECO:0000259" key="3">
    <source>
        <dbReference type="Pfam" id="PF12971"/>
    </source>
</evidence>
<dbReference type="InterPro" id="IPR024733">
    <property type="entry name" value="NAGLU_tim-barrel"/>
</dbReference>
<accession>A0A8J6QF19</accession>
<keyword evidence="6" id="KW-1185">Reference proteome</keyword>
<dbReference type="EMBL" id="JACVXC010000002">
    <property type="protein sequence ID" value="MBD0835077.1"/>
    <property type="molecule type" value="Genomic_DNA"/>
</dbReference>
<evidence type="ECO:0000259" key="4">
    <source>
        <dbReference type="Pfam" id="PF12972"/>
    </source>
</evidence>
<sequence length="744" mass="87424">MKNYLKHIAAVFTLCFIMISCQKSVNGIKESSPEEQLIARIVPNHAESFQVELDTLLNEDWFEIISNDDKIVLRGNNGVSIASALYYYLKEYTNCQITWNGTNLNLPEILPKVEKLIHKKSPYEYRYYLNYCTFNYTMSWWDWERWEKEIDWMALHGINMPLAITGEEYVWDEVYKSYGFTDEDLHDFFSGPAYFSWFWMGNLDGWGGPLTKHWKESHRDLQLKILKRERELGMKTVLPAFTGHVPASFKKFFPNAKLKKTNWGNDFDDTYILDADDPLFAEIGKKFLETQERIYGTDHLYSADTFNENTPPSDDPEYLSNLSSKVYEGMKSADSESVWVMQGWLFYSHREFWKAPQIKGLLDPVPDDKMIILDLASEIEPVWKRTEAFYGKQWIWNMLHSFGGNISMFGRMETVASEPAKALNSPDSGKLKGIGLTMESIEQNPVLYELMTDNTWTDVPINLNEWLPKYTLDRYGQTNKDLIQAWNILVETAYNGKEIRDGAESIIVARPTFEGYRRWARTKLNYAPQDLLPAWDLFVKAIDTIEHSDGFEYDLVDLTRQVLANYALPLQQQIAYAYQANNKEAFNTYSAQFIILIEDLDRVLATRKDFLLGPWISDARHWGETDEEKALYEQNARNLITLWGNKDNRLHEYSNRQWSGLLNDFYKPRWEQFFSSVKMNWESFNQTDFDNQIKQWEWDWVISQKSFPIQASGDARTIVKELYEKYRKQIVPLTEIMKPIEYNY</sequence>
<dbReference type="Pfam" id="PF05089">
    <property type="entry name" value="NAGLU"/>
    <property type="match status" value="1"/>
</dbReference>
<feature type="domain" description="Alpha-N-acetylglucosaminidase tim-barrel" evidence="2">
    <location>
        <begin position="126"/>
        <end position="457"/>
    </location>
</feature>
<dbReference type="InterPro" id="IPR029018">
    <property type="entry name" value="Hex-like_dom2"/>
</dbReference>
<evidence type="ECO:0000313" key="5">
    <source>
        <dbReference type="EMBL" id="MBD0835077.1"/>
    </source>
</evidence>
<protein>
    <submittedName>
        <fullName evidence="5">Alpha-N-acetylglucosaminidase</fullName>
    </submittedName>
</protein>
<dbReference type="RefSeq" id="WP_188215571.1">
    <property type="nucleotide sequence ID" value="NZ_BAABGH010000010.1"/>
</dbReference>